<dbReference type="PROSITE" id="PS50157">
    <property type="entry name" value="ZINC_FINGER_C2H2_2"/>
    <property type="match status" value="5"/>
</dbReference>
<keyword evidence="9" id="KW-0804">Transcription</keyword>
<evidence type="ECO:0000313" key="15">
    <source>
        <dbReference type="Proteomes" id="UP000028760"/>
    </source>
</evidence>
<dbReference type="OMA" id="NSHEAEN"/>
<dbReference type="GO" id="GO:0042802">
    <property type="term" value="F:identical protein binding"/>
    <property type="evidence" value="ECO:0007669"/>
    <property type="project" value="UniProtKB-ARBA"/>
</dbReference>
<dbReference type="FunFam" id="3.30.160.60:FF:000478">
    <property type="entry name" value="Zinc finger protein 133"/>
    <property type="match status" value="1"/>
</dbReference>
<dbReference type="PANTHER" id="PTHR14003:SF19">
    <property type="entry name" value="YY2 TRANSCRIPTION FACTOR"/>
    <property type="match status" value="1"/>
</dbReference>
<feature type="domain" description="C2H2-type" evidence="13">
    <location>
        <begin position="299"/>
        <end position="326"/>
    </location>
</feature>
<dbReference type="Ensembl" id="ENSPFOT00000027333.1">
    <property type="protein sequence ID" value="ENSPFOP00000022276.1"/>
    <property type="gene ID" value="ENSPFOG00000023266.1"/>
</dbReference>
<evidence type="ECO:0000256" key="11">
    <source>
        <dbReference type="PROSITE-ProRule" id="PRU00042"/>
    </source>
</evidence>
<feature type="domain" description="C2H2-type" evidence="13">
    <location>
        <begin position="271"/>
        <end position="298"/>
    </location>
</feature>
<keyword evidence="15" id="KW-1185">Reference proteome</keyword>
<evidence type="ECO:0000259" key="13">
    <source>
        <dbReference type="PROSITE" id="PS50157"/>
    </source>
</evidence>
<dbReference type="Proteomes" id="UP000028760">
    <property type="component" value="Unassembled WGS sequence"/>
</dbReference>
<reference evidence="15" key="1">
    <citation type="submission" date="2013-10" db="EMBL/GenBank/DDBJ databases">
        <authorList>
            <person name="Schartl M."/>
            <person name="Warren W."/>
        </authorList>
    </citation>
    <scope>NUCLEOTIDE SEQUENCE [LARGE SCALE GENOMIC DNA]</scope>
    <source>
        <strain evidence="15">female</strain>
    </source>
</reference>
<dbReference type="SUPFAM" id="SSF57667">
    <property type="entry name" value="beta-beta-alpha zinc fingers"/>
    <property type="match status" value="3"/>
</dbReference>
<accession>A0A096LSY5</accession>
<evidence type="ECO:0000313" key="14">
    <source>
        <dbReference type="Ensembl" id="ENSPFOP00000022276.1"/>
    </source>
</evidence>
<dbReference type="PANTHER" id="PTHR14003">
    <property type="entry name" value="TRANSCRIPTIONAL REPRESSOR PROTEIN YY"/>
    <property type="match status" value="1"/>
</dbReference>
<name>A0A096LSY5_POEFO</name>
<evidence type="ECO:0000256" key="3">
    <source>
        <dbReference type="ARBA" id="ARBA00022723"/>
    </source>
</evidence>
<protein>
    <recommendedName>
        <fullName evidence="13">C2H2-type domain-containing protein</fullName>
    </recommendedName>
</protein>
<dbReference type="EMBL" id="AYCK01011383">
    <property type="status" value="NOT_ANNOTATED_CDS"/>
    <property type="molecule type" value="Genomic_DNA"/>
</dbReference>
<reference evidence="14" key="2">
    <citation type="submission" date="2025-08" db="UniProtKB">
        <authorList>
            <consortium name="Ensembl"/>
        </authorList>
    </citation>
    <scope>IDENTIFICATION</scope>
</reference>
<dbReference type="GO" id="GO:0031519">
    <property type="term" value="C:PcG protein complex"/>
    <property type="evidence" value="ECO:0007669"/>
    <property type="project" value="TreeGrafter"/>
</dbReference>
<feature type="region of interest" description="Disordered" evidence="12">
    <location>
        <begin position="84"/>
        <end position="104"/>
    </location>
</feature>
<feature type="domain" description="C2H2-type" evidence="13">
    <location>
        <begin position="327"/>
        <end position="357"/>
    </location>
</feature>
<proteinExistence type="inferred from homology"/>
<dbReference type="Pfam" id="PF00096">
    <property type="entry name" value="zf-C2H2"/>
    <property type="match status" value="3"/>
</dbReference>
<dbReference type="PROSITE" id="PS00028">
    <property type="entry name" value="ZINC_FINGER_C2H2_1"/>
    <property type="match status" value="4"/>
</dbReference>
<evidence type="ECO:0000256" key="2">
    <source>
        <dbReference type="ARBA" id="ARBA00006991"/>
    </source>
</evidence>
<dbReference type="eggNOG" id="KOG1721">
    <property type="taxonomic scope" value="Eukaryota"/>
</dbReference>
<dbReference type="SMART" id="SM00355">
    <property type="entry name" value="ZnF_C2H2"/>
    <property type="match status" value="5"/>
</dbReference>
<dbReference type="GO" id="GO:0000785">
    <property type="term" value="C:chromatin"/>
    <property type="evidence" value="ECO:0007669"/>
    <property type="project" value="TreeGrafter"/>
</dbReference>
<feature type="region of interest" description="Disordered" evidence="12">
    <location>
        <begin position="188"/>
        <end position="207"/>
    </location>
</feature>
<comment type="similarity">
    <text evidence="2">Belongs to the krueppel C2H2-type zinc-finger protein family.</text>
</comment>
<evidence type="ECO:0000256" key="4">
    <source>
        <dbReference type="ARBA" id="ARBA00022737"/>
    </source>
</evidence>
<dbReference type="InterPro" id="IPR036236">
    <property type="entry name" value="Znf_C2H2_sf"/>
</dbReference>
<dbReference type="FunFam" id="3.30.160.60:FF:000099">
    <property type="entry name" value="Zinc finger protein 79"/>
    <property type="match status" value="1"/>
</dbReference>
<evidence type="ECO:0000256" key="9">
    <source>
        <dbReference type="ARBA" id="ARBA00023163"/>
    </source>
</evidence>
<sequence>MISLNSVNVSSAGVKMSSVQLQRKTNNEHLTPVEETFSEFKGIIKTEEEMDDQRRLLDFTRTPQVILHRKDLKQEHVWKEEALADQRRNSSFDEEEPESLQMKEEQGELEHFQIKDEEKEVCISQDEEQLGLKQETENLMATPTHEEFHSEPEANWNQLNFPPETENEDQETSNPEVSGVMMDEEQIHWKTRHHNDTRSSPEKERTETHRDKKLYFCEMCDKSFSLNKNLIAHMRIHTGERPFSCKTCGKCFTKKSNLTRHLKAHTGEKPFSCDACKKTFSLKRDLVKHMRIHTGEKPFLCMTCGKRFRLKFILTEHTRTHTGERPFPCDACKKTFSLKRNVVKHMRNCGKHLKSTGCFDSSRTMR</sequence>
<dbReference type="AlphaFoldDB" id="A0A096LSY5"/>
<dbReference type="FunFam" id="3.30.160.60:FF:000508">
    <property type="entry name" value="Myeloid zinc finger 1"/>
    <property type="match status" value="1"/>
</dbReference>
<keyword evidence="8" id="KW-0238">DNA-binding</keyword>
<keyword evidence="7" id="KW-0805">Transcription regulation</keyword>
<evidence type="ECO:0000256" key="5">
    <source>
        <dbReference type="ARBA" id="ARBA00022771"/>
    </source>
</evidence>
<dbReference type="STRING" id="48698.ENSPFOP00000022276"/>
<feature type="compositionally biased region" description="Basic and acidic residues" evidence="12">
    <location>
        <begin position="194"/>
        <end position="207"/>
    </location>
</feature>
<evidence type="ECO:0000256" key="12">
    <source>
        <dbReference type="SAM" id="MobiDB-lite"/>
    </source>
</evidence>
<keyword evidence="3" id="KW-0479">Metal-binding</keyword>
<feature type="domain" description="C2H2-type" evidence="13">
    <location>
        <begin position="243"/>
        <end position="270"/>
    </location>
</feature>
<reference evidence="14" key="3">
    <citation type="submission" date="2025-09" db="UniProtKB">
        <authorList>
            <consortium name="Ensembl"/>
        </authorList>
    </citation>
    <scope>IDENTIFICATION</scope>
</reference>
<dbReference type="InterPro" id="IPR013087">
    <property type="entry name" value="Znf_C2H2_type"/>
</dbReference>
<dbReference type="GO" id="GO:0008270">
    <property type="term" value="F:zinc ion binding"/>
    <property type="evidence" value="ECO:0007669"/>
    <property type="project" value="UniProtKB-KW"/>
</dbReference>
<comment type="subcellular location">
    <subcellularLocation>
        <location evidence="1">Nucleus</location>
    </subcellularLocation>
</comment>
<dbReference type="GO" id="GO:0000978">
    <property type="term" value="F:RNA polymerase II cis-regulatory region sequence-specific DNA binding"/>
    <property type="evidence" value="ECO:0007669"/>
    <property type="project" value="TreeGrafter"/>
</dbReference>
<organism evidence="14 15">
    <name type="scientific">Poecilia formosa</name>
    <name type="common">Amazon molly</name>
    <name type="synonym">Limia formosa</name>
    <dbReference type="NCBI Taxonomy" id="48698"/>
    <lineage>
        <taxon>Eukaryota</taxon>
        <taxon>Metazoa</taxon>
        <taxon>Chordata</taxon>
        <taxon>Craniata</taxon>
        <taxon>Vertebrata</taxon>
        <taxon>Euteleostomi</taxon>
        <taxon>Actinopterygii</taxon>
        <taxon>Neopterygii</taxon>
        <taxon>Teleostei</taxon>
        <taxon>Neoteleostei</taxon>
        <taxon>Acanthomorphata</taxon>
        <taxon>Ovalentaria</taxon>
        <taxon>Atherinomorphae</taxon>
        <taxon>Cyprinodontiformes</taxon>
        <taxon>Poeciliidae</taxon>
        <taxon>Poeciliinae</taxon>
        <taxon>Poecilia</taxon>
    </lineage>
</organism>
<dbReference type="GO" id="GO:0000981">
    <property type="term" value="F:DNA-binding transcription factor activity, RNA polymerase II-specific"/>
    <property type="evidence" value="ECO:0007669"/>
    <property type="project" value="TreeGrafter"/>
</dbReference>
<feature type="domain" description="C2H2-type" evidence="13">
    <location>
        <begin position="215"/>
        <end position="242"/>
    </location>
</feature>
<dbReference type="Gene3D" id="3.30.160.60">
    <property type="entry name" value="Classic Zinc Finger"/>
    <property type="match status" value="5"/>
</dbReference>
<evidence type="ECO:0000256" key="1">
    <source>
        <dbReference type="ARBA" id="ARBA00004123"/>
    </source>
</evidence>
<dbReference type="GeneTree" id="ENSGT00940000154446"/>
<evidence type="ECO:0000256" key="7">
    <source>
        <dbReference type="ARBA" id="ARBA00023015"/>
    </source>
</evidence>
<evidence type="ECO:0000256" key="8">
    <source>
        <dbReference type="ARBA" id="ARBA00023125"/>
    </source>
</evidence>
<dbReference type="GO" id="GO:0005667">
    <property type="term" value="C:transcription regulator complex"/>
    <property type="evidence" value="ECO:0007669"/>
    <property type="project" value="TreeGrafter"/>
</dbReference>
<keyword evidence="4" id="KW-0677">Repeat</keyword>
<keyword evidence="6" id="KW-0862">Zinc</keyword>
<dbReference type="EMBL" id="AYCK01011382">
    <property type="status" value="NOT_ANNOTATED_CDS"/>
    <property type="molecule type" value="Genomic_DNA"/>
</dbReference>
<dbReference type="FunFam" id="3.30.160.60:FF:001325">
    <property type="entry name" value="zinc finger protein 200"/>
    <property type="match status" value="1"/>
</dbReference>
<evidence type="ECO:0000256" key="10">
    <source>
        <dbReference type="ARBA" id="ARBA00023242"/>
    </source>
</evidence>
<dbReference type="FunFam" id="3.30.160.60:FF:000912">
    <property type="entry name" value="Zinc finger protein 660"/>
    <property type="match status" value="1"/>
</dbReference>
<keyword evidence="5 11" id="KW-0863">Zinc-finger</keyword>
<evidence type="ECO:0000256" key="6">
    <source>
        <dbReference type="ARBA" id="ARBA00022833"/>
    </source>
</evidence>
<keyword evidence="10" id="KW-0539">Nucleus</keyword>